<dbReference type="GO" id="GO:0043190">
    <property type="term" value="C:ATP-binding cassette (ABC) transporter complex"/>
    <property type="evidence" value="ECO:0007669"/>
    <property type="project" value="InterPro"/>
</dbReference>
<sequence>MTHKLIRTPRARLAGVAGAAAAGSLLLSSCGLGTSAGISPSGELGPKLASVKKLDGAEIAVGSKQFTEQQILGKIAVILLQSAGGNVKDFTTIPGSAAAREAQIQGQTTFSWEYTGTAWITYMGHTKPIPDPRKQFDAVKAEDAKNGLTWLQYAPMNNTYGFAAKEATANKFNVKSLSDLKKVPKAQRTLCVDTEFANRDDGLEPMLKAYGIPLGSEIPRNQIKKLESGAIYAATNNGLCNFGEVFTTDGRIKVLKLQVLADDKKFFPLYNVAPVFSTKTLEKNPQLSDLFGPVSKKLTNETMIELNAKVDVDGENPSDVAFDWLKKEGFIK</sequence>
<dbReference type="CDD" id="cd13611">
    <property type="entry name" value="PBP2_YehZ"/>
    <property type="match status" value="1"/>
</dbReference>
<dbReference type="Proteomes" id="UP000285376">
    <property type="component" value="Unassembled WGS sequence"/>
</dbReference>
<name>A0A417Z0N2_9MICO</name>
<evidence type="ECO:0000259" key="2">
    <source>
        <dbReference type="Pfam" id="PF04069"/>
    </source>
</evidence>
<feature type="signal peptide" evidence="1">
    <location>
        <begin position="1"/>
        <end position="19"/>
    </location>
</feature>
<evidence type="ECO:0000256" key="1">
    <source>
        <dbReference type="SAM" id="SignalP"/>
    </source>
</evidence>
<evidence type="ECO:0000313" key="4">
    <source>
        <dbReference type="Proteomes" id="UP000285376"/>
    </source>
</evidence>
<dbReference type="GO" id="GO:0022857">
    <property type="term" value="F:transmembrane transporter activity"/>
    <property type="evidence" value="ECO:0007669"/>
    <property type="project" value="InterPro"/>
</dbReference>
<keyword evidence="1" id="KW-0732">Signal</keyword>
<dbReference type="AlphaFoldDB" id="A0A417Z0N2"/>
<dbReference type="InterPro" id="IPR007210">
    <property type="entry name" value="ABC_Gly_betaine_transp_sub-bd"/>
</dbReference>
<dbReference type="Gene3D" id="3.40.190.120">
    <property type="entry name" value="Osmoprotection protein (prox), domain 2"/>
    <property type="match status" value="1"/>
</dbReference>
<dbReference type="EMBL" id="QWLM01000023">
    <property type="protein sequence ID" value="RHW43827.1"/>
    <property type="molecule type" value="Genomic_DNA"/>
</dbReference>
<reference evidence="3 4" key="1">
    <citation type="submission" date="2018-08" db="EMBL/GenBank/DDBJ databases">
        <title>Whole genome sequence analysis of Dermacoccus abyssi bacteria isolated from Deep Mariana trench Micromonospora spp reveals genes involved in the environmental adaptation and production of secondary metabolites.</title>
        <authorList>
            <person name="Abdel-Mageed W.M."/>
            <person name="Lehri B."/>
            <person name="Nouioui I."/>
            <person name="Goodfellow I."/>
            <person name="Jaspars M."/>
            <person name="Karlyshev A."/>
        </authorList>
    </citation>
    <scope>NUCLEOTIDE SEQUENCE [LARGE SCALE GENOMIC DNA]</scope>
    <source>
        <strain evidence="3 4">MT1.1</strain>
    </source>
</reference>
<dbReference type="Gene3D" id="3.40.190.10">
    <property type="entry name" value="Periplasmic binding protein-like II"/>
    <property type="match status" value="1"/>
</dbReference>
<dbReference type="SUPFAM" id="SSF53850">
    <property type="entry name" value="Periplasmic binding protein-like II"/>
    <property type="match status" value="1"/>
</dbReference>
<comment type="caution">
    <text evidence="3">The sequence shown here is derived from an EMBL/GenBank/DDBJ whole genome shotgun (WGS) entry which is preliminary data.</text>
</comment>
<dbReference type="Pfam" id="PF04069">
    <property type="entry name" value="OpuAC"/>
    <property type="match status" value="1"/>
</dbReference>
<gene>
    <name evidence="3" type="ORF">D1832_14025</name>
</gene>
<accession>A0A417Z0N2</accession>
<evidence type="ECO:0000313" key="3">
    <source>
        <dbReference type="EMBL" id="RHW43827.1"/>
    </source>
</evidence>
<dbReference type="PROSITE" id="PS51257">
    <property type="entry name" value="PROKAR_LIPOPROTEIN"/>
    <property type="match status" value="1"/>
</dbReference>
<organism evidence="3 4">
    <name type="scientific">Dermacoccus abyssi</name>
    <dbReference type="NCBI Taxonomy" id="322596"/>
    <lineage>
        <taxon>Bacteria</taxon>
        <taxon>Bacillati</taxon>
        <taxon>Actinomycetota</taxon>
        <taxon>Actinomycetes</taxon>
        <taxon>Micrococcales</taxon>
        <taxon>Dermacoccaceae</taxon>
        <taxon>Dermacoccus</taxon>
    </lineage>
</organism>
<feature type="chain" id="PRO_5019253982" evidence="1">
    <location>
        <begin position="20"/>
        <end position="332"/>
    </location>
</feature>
<dbReference type="RefSeq" id="WP_118914940.1">
    <property type="nucleotide sequence ID" value="NZ_CBCRVH010000023.1"/>
</dbReference>
<proteinExistence type="predicted"/>
<protein>
    <submittedName>
        <fullName evidence="3">Glycine/betaine ABC transporter substrate-binding protein</fullName>
    </submittedName>
</protein>
<feature type="domain" description="ABC-type glycine betaine transport system substrate-binding" evidence="2">
    <location>
        <begin position="58"/>
        <end position="327"/>
    </location>
</feature>